<gene>
    <name evidence="7" type="primary">yufQ</name>
    <name evidence="7" type="ORF">CARN1_2222</name>
</gene>
<reference evidence="7" key="1">
    <citation type="submission" date="2009-10" db="EMBL/GenBank/DDBJ databases">
        <title>Diversity of trophic interactions inside an arsenic-rich microbial ecosystem.</title>
        <authorList>
            <person name="Bertin P.N."/>
            <person name="Heinrich-Salmeron A."/>
            <person name="Pelletier E."/>
            <person name="Goulhen-Chollet F."/>
            <person name="Arsene-Ploetze F."/>
            <person name="Gallien S."/>
            <person name="Calteau A."/>
            <person name="Vallenet D."/>
            <person name="Casiot C."/>
            <person name="Chane-Woon-Ming B."/>
            <person name="Giloteaux L."/>
            <person name="Barakat M."/>
            <person name="Bonnefoy V."/>
            <person name="Bruneel O."/>
            <person name="Chandler M."/>
            <person name="Cleiss J."/>
            <person name="Duran R."/>
            <person name="Elbaz-Poulichet F."/>
            <person name="Fonknechten N."/>
            <person name="Lauga B."/>
            <person name="Mornico D."/>
            <person name="Ortet P."/>
            <person name="Schaeffer C."/>
            <person name="Siguier P."/>
            <person name="Alexander Thil Smith A."/>
            <person name="Van Dorsselaer A."/>
            <person name="Weissenbach J."/>
            <person name="Medigue C."/>
            <person name="Le Paslier D."/>
        </authorList>
    </citation>
    <scope>NUCLEOTIDE SEQUENCE</scope>
</reference>
<evidence type="ECO:0000256" key="6">
    <source>
        <dbReference type="SAM" id="Phobius"/>
    </source>
</evidence>
<proteinExistence type="predicted"/>
<feature type="transmembrane region" description="Helical" evidence="6">
    <location>
        <begin position="128"/>
        <end position="147"/>
    </location>
</feature>
<dbReference type="EMBL" id="CABL01000001">
    <property type="protein sequence ID" value="CBH74335.1"/>
    <property type="molecule type" value="Genomic_DNA"/>
</dbReference>
<evidence type="ECO:0000256" key="3">
    <source>
        <dbReference type="ARBA" id="ARBA00022692"/>
    </source>
</evidence>
<dbReference type="GO" id="GO:0022857">
    <property type="term" value="F:transmembrane transporter activity"/>
    <property type="evidence" value="ECO:0007669"/>
    <property type="project" value="InterPro"/>
</dbReference>
<evidence type="ECO:0000256" key="2">
    <source>
        <dbReference type="ARBA" id="ARBA00022475"/>
    </source>
</evidence>
<keyword evidence="5 6" id="KW-0472">Membrane</keyword>
<name>E6PD00_9ZZZZ</name>
<evidence type="ECO:0000256" key="4">
    <source>
        <dbReference type="ARBA" id="ARBA00022989"/>
    </source>
</evidence>
<keyword evidence="2" id="KW-1003">Cell membrane</keyword>
<dbReference type="InterPro" id="IPR001851">
    <property type="entry name" value="ABC_transp_permease"/>
</dbReference>
<keyword evidence="4 6" id="KW-1133">Transmembrane helix</keyword>
<dbReference type="PANTHER" id="PTHR43370:SF1">
    <property type="entry name" value="GUANOSINE ABC TRANSPORTER PERMEASE PROTEIN NUPQ"/>
    <property type="match status" value="1"/>
</dbReference>
<evidence type="ECO:0000256" key="5">
    <source>
        <dbReference type="ARBA" id="ARBA00023136"/>
    </source>
</evidence>
<accession>E6PD00</accession>
<dbReference type="AlphaFoldDB" id="E6PD00"/>
<feature type="transmembrane region" description="Helical" evidence="6">
    <location>
        <begin position="176"/>
        <end position="196"/>
    </location>
</feature>
<comment type="caution">
    <text evidence="7">The sequence shown here is derived from an EMBL/GenBank/DDBJ whole genome shotgun (WGS) entry which is preliminary data.</text>
</comment>
<keyword evidence="3 6" id="KW-0812">Transmembrane</keyword>
<dbReference type="GO" id="GO:0005886">
    <property type="term" value="C:plasma membrane"/>
    <property type="evidence" value="ECO:0007669"/>
    <property type="project" value="UniProtKB-SubCell"/>
</dbReference>
<evidence type="ECO:0000256" key="1">
    <source>
        <dbReference type="ARBA" id="ARBA00004651"/>
    </source>
</evidence>
<comment type="subcellular location">
    <subcellularLocation>
        <location evidence="1">Cell membrane</location>
        <topology evidence="1">Multi-pass membrane protein</topology>
    </subcellularLocation>
</comment>
<evidence type="ECO:0000313" key="7">
    <source>
        <dbReference type="EMBL" id="CBH74335.1"/>
    </source>
</evidence>
<sequence length="288" mass="29427">MTLSLVISLLALALVRGTPILLASLGGVLSERAGIVNIALEGEMTAGAFAAALISYFTRDPWIGAIGGVAVGAGVGFALGFAATRWRVDQIVAGMGINLICTGGAAFGLIFVFNQAGVTPQVPAINQALWPMVILGIVLAAVLQWAIARTPIGLRLRACGENPHAARSAGIDPLAVRLYASTIAGALAGLGGVFLALGELNLYSDGMIAGRGFIALAAVIFGRWTPLGAAGVALIFGLLEALQFALQGNVAWLPSDFLQALPYIAALLALLGASGRYRPPAAEGKPYP</sequence>
<feature type="transmembrane region" description="Helical" evidence="6">
    <location>
        <begin position="62"/>
        <end position="83"/>
    </location>
</feature>
<dbReference type="PANTHER" id="PTHR43370">
    <property type="entry name" value="SUGAR ABC TRANSPORTER INTEGRAL MEMBRANE PROTEIN-RELATED"/>
    <property type="match status" value="1"/>
</dbReference>
<protein>
    <submittedName>
        <fullName evidence="7">Putative permease of ABC transporter</fullName>
    </submittedName>
</protein>
<dbReference type="Pfam" id="PF02653">
    <property type="entry name" value="BPD_transp_2"/>
    <property type="match status" value="1"/>
</dbReference>
<organism evidence="7">
    <name type="scientific">mine drainage metagenome</name>
    <dbReference type="NCBI Taxonomy" id="410659"/>
    <lineage>
        <taxon>unclassified sequences</taxon>
        <taxon>metagenomes</taxon>
        <taxon>ecological metagenomes</taxon>
    </lineage>
</organism>
<feature type="transmembrane region" description="Helical" evidence="6">
    <location>
        <begin position="95"/>
        <end position="116"/>
    </location>
</feature>
<dbReference type="CDD" id="cd06580">
    <property type="entry name" value="TM_PBP1_transp_TpRbsC_like"/>
    <property type="match status" value="1"/>
</dbReference>